<keyword evidence="4" id="KW-1185">Reference proteome</keyword>
<protein>
    <submittedName>
        <fullName evidence="3">Expressed protein</fullName>
    </submittedName>
</protein>
<dbReference type="EMBL" id="CALTRL010000147">
    <property type="protein sequence ID" value="CAH7666724.1"/>
    <property type="molecule type" value="Genomic_DNA"/>
</dbReference>
<evidence type="ECO:0000256" key="1">
    <source>
        <dbReference type="SAM" id="MobiDB-lite"/>
    </source>
</evidence>
<keyword evidence="2" id="KW-0812">Transmembrane</keyword>
<evidence type="ECO:0000313" key="3">
    <source>
        <dbReference type="EMBL" id="CAH7666724.1"/>
    </source>
</evidence>
<evidence type="ECO:0000256" key="2">
    <source>
        <dbReference type="SAM" id="Phobius"/>
    </source>
</evidence>
<name>A0AAV0AGU4_PHAPC</name>
<dbReference type="AlphaFoldDB" id="A0AAV0AGU4"/>
<feature type="transmembrane region" description="Helical" evidence="2">
    <location>
        <begin position="34"/>
        <end position="53"/>
    </location>
</feature>
<keyword evidence="2" id="KW-0472">Membrane</keyword>
<feature type="compositionally biased region" description="Basic residues" evidence="1">
    <location>
        <begin position="583"/>
        <end position="593"/>
    </location>
</feature>
<reference evidence="3" key="1">
    <citation type="submission" date="2022-06" db="EMBL/GenBank/DDBJ databases">
        <authorList>
            <consortium name="SYNGENTA / RWTH Aachen University"/>
        </authorList>
    </citation>
    <scope>NUCLEOTIDE SEQUENCE</scope>
</reference>
<organism evidence="3 4">
    <name type="scientific">Phakopsora pachyrhizi</name>
    <name type="common">Asian soybean rust disease fungus</name>
    <dbReference type="NCBI Taxonomy" id="170000"/>
    <lineage>
        <taxon>Eukaryota</taxon>
        <taxon>Fungi</taxon>
        <taxon>Dikarya</taxon>
        <taxon>Basidiomycota</taxon>
        <taxon>Pucciniomycotina</taxon>
        <taxon>Pucciniomycetes</taxon>
        <taxon>Pucciniales</taxon>
        <taxon>Phakopsoraceae</taxon>
        <taxon>Phakopsora</taxon>
    </lineage>
</organism>
<feature type="region of interest" description="Disordered" evidence="1">
    <location>
        <begin position="574"/>
        <end position="593"/>
    </location>
</feature>
<evidence type="ECO:0000313" key="4">
    <source>
        <dbReference type="Proteomes" id="UP001153365"/>
    </source>
</evidence>
<gene>
    <name evidence="3" type="ORF">PPACK8108_LOCUS1076</name>
</gene>
<sequence length="1005" mass="114995">MLFSKNAIYTAFSLSSPSEITYKLSSPIKSFKKMFFLFIFVFFNLISSSWSYVPEGVLRVANGELQVKRFTHPPGEQDFAWLIGDQNQQSGLHQADSQSSAVAQVQLPQTSSFQQPLTSSSETLAQSLNVYPQGLISQANQPTGKPGFDSGNHGGDYPLSYHPAIHLPQHGSWAESSHQPSDSMYIVQPKINQYKPHGQFVSNDQDLNREPGSAWTRSIFQAQSIEGANLPSRYLSIPGRNEKLVNEEVANNHFVKPSNIPNVFENSSTFSPRINAMYDTELGKLEPDRIQGFENRNLGELANHKKSTVGLPGAIYFHEDHLSHTNYSPEEFKEKNISSHPSPRSGINCELIHSPPHQVEENEDGNLSFFKNRASTPQGVVAQSAHNKNSEFTIGKTLEAGSGFYSSASNSPWSAIQQIWDLIPNVELHSNNLNSYSDNASLAQLRTQNHIDSGNILSSQEKKYGENIILMKEGRLRKKQKKTESSLEIKNLKDFTKKSDSYKKHSKEILETRSSNLNSQLSKITPTQKLNLGENKKLKNIIDRNSQENNKFEANTINKRKRSRKNLKNIVEKLNESGEKKAGSKKRKERTRYHQRVDSKIAKLGFFGRYHVLKRPSKFKAEINYFGELDDWEKNILKRTKAVVKNFPFFPESFSAARNKNLLVTAKSHAINNILYKVEMVEDNNNNDKRIQDLIMEDKFMFNQIFFEKIIEKIKRIDDIYLKSAILIFFGPIKEKLLQKKTDVFLISPVEVSSFFKSNVNLKIDLDKSEKLIKEEDSVEAENQAFELPDNILNWIKHLSKHSKSFQTNNFHGNEKSWLKRISVITDIRKRFLENSLTMAKALGDNEEEIINQFKKKRESAIEIIDDILMKVDFRSESSRSIKLDIETKASDIIFNKPINHAAKDLSTKTTENQEDKKTQLIVEKEELIKSLTDYFEKNSFVHCSRAPIISKIILYWLNVTHPSVLCNLNSGSISNQEKIFLSFWRRFLFIIRLLDSMKDEKTSI</sequence>
<keyword evidence="2" id="KW-1133">Transmembrane helix</keyword>
<comment type="caution">
    <text evidence="3">The sequence shown here is derived from an EMBL/GenBank/DDBJ whole genome shotgun (WGS) entry which is preliminary data.</text>
</comment>
<proteinExistence type="predicted"/>
<accession>A0AAV0AGU4</accession>
<dbReference type="Proteomes" id="UP001153365">
    <property type="component" value="Unassembled WGS sequence"/>
</dbReference>